<feature type="region of interest" description="Disordered" evidence="1">
    <location>
        <begin position="1098"/>
        <end position="1125"/>
    </location>
</feature>
<feature type="region of interest" description="Disordered" evidence="1">
    <location>
        <begin position="524"/>
        <end position="544"/>
    </location>
</feature>
<gene>
    <name evidence="2" type="ORF">D9C73_000041</name>
</gene>
<feature type="region of interest" description="Disordered" evidence="1">
    <location>
        <begin position="983"/>
        <end position="1014"/>
    </location>
</feature>
<evidence type="ECO:0000313" key="2">
    <source>
        <dbReference type="EMBL" id="TKS65985.1"/>
    </source>
</evidence>
<feature type="region of interest" description="Disordered" evidence="1">
    <location>
        <begin position="641"/>
        <end position="661"/>
    </location>
</feature>
<feature type="region of interest" description="Disordered" evidence="1">
    <location>
        <begin position="1157"/>
        <end position="1191"/>
    </location>
</feature>
<evidence type="ECO:0000256" key="1">
    <source>
        <dbReference type="SAM" id="MobiDB-lite"/>
    </source>
</evidence>
<keyword evidence="3" id="KW-1185">Reference proteome</keyword>
<protein>
    <submittedName>
        <fullName evidence="2">Uncharacterized protein</fullName>
    </submittedName>
</protein>
<accession>A0A4U5TZT4</accession>
<feature type="region of interest" description="Disordered" evidence="1">
    <location>
        <begin position="582"/>
        <end position="611"/>
    </location>
</feature>
<dbReference type="Proteomes" id="UP000298787">
    <property type="component" value="Chromosome 1"/>
</dbReference>
<reference evidence="2 3" key="1">
    <citation type="submission" date="2019-01" db="EMBL/GenBank/DDBJ databases">
        <title>Genome Assembly of Collichthys lucidus.</title>
        <authorList>
            <person name="Cai M."/>
            <person name="Xiao S."/>
        </authorList>
    </citation>
    <scope>NUCLEOTIDE SEQUENCE [LARGE SCALE GENOMIC DNA]</scope>
    <source>
        <strain evidence="2">JT15FE1705JMU</strain>
        <tissue evidence="2">Muscle</tissue>
    </source>
</reference>
<evidence type="ECO:0000313" key="3">
    <source>
        <dbReference type="Proteomes" id="UP000298787"/>
    </source>
</evidence>
<feature type="region of interest" description="Disordered" evidence="1">
    <location>
        <begin position="745"/>
        <end position="806"/>
    </location>
</feature>
<feature type="region of interest" description="Disordered" evidence="1">
    <location>
        <begin position="165"/>
        <end position="207"/>
    </location>
</feature>
<feature type="region of interest" description="Disordered" evidence="1">
    <location>
        <begin position="1216"/>
        <end position="1250"/>
    </location>
</feature>
<feature type="compositionally biased region" description="Polar residues" evidence="1">
    <location>
        <begin position="305"/>
        <end position="320"/>
    </location>
</feature>
<feature type="region of interest" description="Disordered" evidence="1">
    <location>
        <begin position="1334"/>
        <end position="1360"/>
    </location>
</feature>
<organism evidence="2 3">
    <name type="scientific">Collichthys lucidus</name>
    <name type="common">Big head croaker</name>
    <name type="synonym">Sciaena lucida</name>
    <dbReference type="NCBI Taxonomy" id="240159"/>
    <lineage>
        <taxon>Eukaryota</taxon>
        <taxon>Metazoa</taxon>
        <taxon>Chordata</taxon>
        <taxon>Craniata</taxon>
        <taxon>Vertebrata</taxon>
        <taxon>Euteleostomi</taxon>
        <taxon>Actinopterygii</taxon>
        <taxon>Neopterygii</taxon>
        <taxon>Teleostei</taxon>
        <taxon>Neoteleostei</taxon>
        <taxon>Acanthomorphata</taxon>
        <taxon>Eupercaria</taxon>
        <taxon>Sciaenidae</taxon>
        <taxon>Collichthys</taxon>
    </lineage>
</organism>
<feature type="region of interest" description="Disordered" evidence="1">
    <location>
        <begin position="823"/>
        <end position="854"/>
    </location>
</feature>
<feature type="compositionally biased region" description="Low complexity" evidence="1">
    <location>
        <begin position="294"/>
        <end position="304"/>
    </location>
</feature>
<name>A0A4U5TZT4_COLLU</name>
<feature type="region of interest" description="Disordered" evidence="1">
    <location>
        <begin position="1039"/>
        <end position="1066"/>
    </location>
</feature>
<feature type="region of interest" description="Disordered" evidence="1">
    <location>
        <begin position="1406"/>
        <end position="1436"/>
    </location>
</feature>
<feature type="compositionally biased region" description="Basic and acidic residues" evidence="1">
    <location>
        <begin position="753"/>
        <end position="769"/>
    </location>
</feature>
<feature type="compositionally biased region" description="Basic and acidic residues" evidence="1">
    <location>
        <begin position="176"/>
        <end position="189"/>
    </location>
</feature>
<dbReference type="EMBL" id="CM014078">
    <property type="protein sequence ID" value="TKS65985.1"/>
    <property type="molecule type" value="Genomic_DNA"/>
</dbReference>
<feature type="region of interest" description="Disordered" evidence="1">
    <location>
        <begin position="225"/>
        <end position="411"/>
    </location>
</feature>
<sequence length="1436" mass="159105">MSRLGPPGSKVAEQRPDICHILQKVTQIESDAPKFEFENGRKTRLLLYLGNRLAQKAVLRVCGSGGEFPETCQVSDPWELRTLRTGRLANMAARAKRLRKRLDVLRSHHNKCQTQHQQLMEAMDHQKQQQLGSTALGLSKQLKVDLPAEETTTATININHLLISMEKNSEGQPPPKKSEDQEEGEKTDKVEEEIDQCPPDPDVPPLKRTESVFLTKKMLGISDESITSSEISEDEYVPSPTSESEVSEEELKLLKSTRNYSSSNNSDGRHLKKEEVPEDSSLSGGEDEDEDVMSSLSSNSSGTSRTWTESDTSSQPSKGGSSHVKTKPIKRSHAEEDQESDASSQPRKGGSSHVKTKPIKRSHAEEDQESDASSQPRKGGSSPVKKTKPIKRSHAEEDQESDASSQPSKELSAPKFTLTFSLYRDVICPVFPDRRSEPDDYPSLIIDLASRFGGNGFYSYHIPFASQALLPHLRSTSIPPLRSDSPYSLTQLKSEEVCRLVFKNSASWQQQADRIHVRILDDHETSAGEPGPRNLRGCTRTTKPPRVYQDHEAPASRGCWGMAQWRVLKSGTTKPPLVYQDHETSAGEPGPRNLRGCTRTTKPPRVYQDHEAPASRGCWGMAQWRVLKSGTTKPPLVYQDHETSAGEPGPRNLRGCTRTTKPPRVYQDHEAPASRGCWGMAQWRVLKSGSPGWQELVVLVNSGGFVSWYTHGGFVVLVHPRRFRGPGPRNLCGVYQDHDLRGCTRTTKPPRVYQDHEAPASRAAGDHETSPGVPGPRNLCGCTRTTKPPRVYQDHETSAGLPGPRGSCQPGLLGTMKPPRVYQDHETSAGVPGPRNLRGCTRTTKPPRVYQDHEAPASRGCWGMAQWRVLKSGTMKPPRVYQDHETSAGVPGPRNLRGCTRTTKPPRVYQDHEAPASRGCWGMAQWRVLKSGYAGPRNLCGCTRTTKPPRVYQDHETFAGLPGPRGSCQPGLLGTMKPPRVYQDHETSAGVPGPRNLRGCTRTTKPPRVYQDHEAPASRGCWGMAQWRVLKSGTMKPPRVYQDHETSAGVPGPRNLRGCTRTTKPPRVYQDHEAPASRGCWGMAQWRVLKSGTMKPPRVYQDHETSAGVPGPRNLRGCTRTTKPPRVYQDHEAPASRGCWGMAQWRVLKSGTMKPPRVYQDHETSAGVPGPRNLRGCTRTTKPPRVYQDHEAPASRGCWGMAQWRVLKSGTMKPPRVYQDHETSAGVPGPRNLRGCTRTTKPPRVYQDHEAPASRGCWGMAQWRVLKSGTMKPPRVYQDHETSAGVPGPRNLRGCTRTTKPPRVYQDHEAPASRGCWGMAQWRVLKSGTMKPPRVYQDHETSAGVPGPRNLRGCTRTTKPPRVYQDHEAPASRGCWGMAQWRVLKSGYAGPRNLCGCTRTTKPPRVYQDHETSAGLPGPRGSCQPGLLGYGPVEGA</sequence>
<feature type="region of interest" description="Disordered" evidence="1">
    <location>
        <begin position="1275"/>
        <end position="1302"/>
    </location>
</feature>
<proteinExistence type="predicted"/>
<feature type="region of interest" description="Disordered" evidence="1">
    <location>
        <begin position="879"/>
        <end position="913"/>
    </location>
</feature>